<sequence>MRCLALVSHNEMKATMKDFVIKYKNVLSKFRLTGTASTMKMLGQVFEGDDSVIFGPACSSGPLGGDAELVAMMSTGKLGGILFFQDPMTSHPHQCDIDCLVRQALVHNTIMASTPTTAMAIMEVFKMALVEEGRPEIIPSFFFTLQSPTVAAYKNNQNQAIESHRT</sequence>
<evidence type="ECO:0000313" key="1">
    <source>
        <dbReference type="EMBL" id="OEU22002.1"/>
    </source>
</evidence>
<dbReference type="GO" id="GO:0019242">
    <property type="term" value="P:methylglyoxal biosynthetic process"/>
    <property type="evidence" value="ECO:0007669"/>
    <property type="project" value="InterPro"/>
</dbReference>
<dbReference type="OrthoDB" id="43008at2759"/>
<dbReference type="PANTHER" id="PTHR30492:SF0">
    <property type="entry name" value="METHYLGLYOXAL SYNTHASE"/>
    <property type="match status" value="1"/>
</dbReference>
<dbReference type="Gene3D" id="3.40.50.1380">
    <property type="entry name" value="Methylglyoxal synthase-like domain"/>
    <property type="match status" value="1"/>
</dbReference>
<keyword evidence="2" id="KW-1185">Reference proteome</keyword>
<dbReference type="AlphaFoldDB" id="A0A1E7FV30"/>
<reference evidence="1 2" key="1">
    <citation type="submission" date="2016-09" db="EMBL/GenBank/DDBJ databases">
        <title>Extensive genetic diversity and differential bi-allelic expression allows diatom success in the polar Southern Ocean.</title>
        <authorList>
            <consortium name="DOE Joint Genome Institute"/>
            <person name="Mock T."/>
            <person name="Otillar R.P."/>
            <person name="Strauss J."/>
            <person name="Dupont C."/>
            <person name="Frickenhaus S."/>
            <person name="Maumus F."/>
            <person name="Mcmullan M."/>
            <person name="Sanges R."/>
            <person name="Schmutz J."/>
            <person name="Toseland A."/>
            <person name="Valas R."/>
            <person name="Veluchamy A."/>
            <person name="Ward B.J."/>
            <person name="Allen A."/>
            <person name="Barry K."/>
            <person name="Falciatore A."/>
            <person name="Ferrante M."/>
            <person name="Fortunato A.E."/>
            <person name="Gloeckner G."/>
            <person name="Gruber A."/>
            <person name="Hipkin R."/>
            <person name="Janech M."/>
            <person name="Kroth P."/>
            <person name="Leese F."/>
            <person name="Lindquist E."/>
            <person name="Lyon B.R."/>
            <person name="Martin J."/>
            <person name="Mayer C."/>
            <person name="Parker M."/>
            <person name="Quesneville H."/>
            <person name="Raymond J."/>
            <person name="Uhlig C."/>
            <person name="Valentin K.U."/>
            <person name="Worden A.Z."/>
            <person name="Armbrust E.V."/>
            <person name="Bowler C."/>
            <person name="Green B."/>
            <person name="Moulton V."/>
            <person name="Van Oosterhout C."/>
            <person name="Grigoriev I."/>
        </authorList>
    </citation>
    <scope>NUCLEOTIDE SEQUENCE [LARGE SCALE GENOMIC DNA]</scope>
    <source>
        <strain evidence="1 2">CCMP1102</strain>
    </source>
</reference>
<accession>A0A1E7FV30</accession>
<dbReference type="NCBIfam" id="NF003559">
    <property type="entry name" value="PRK05234.1"/>
    <property type="match status" value="1"/>
</dbReference>
<dbReference type="SUPFAM" id="SSF52335">
    <property type="entry name" value="Methylglyoxal synthase-like"/>
    <property type="match status" value="1"/>
</dbReference>
<proteinExistence type="predicted"/>
<organism evidence="1 2">
    <name type="scientific">Fragilariopsis cylindrus CCMP1102</name>
    <dbReference type="NCBI Taxonomy" id="635003"/>
    <lineage>
        <taxon>Eukaryota</taxon>
        <taxon>Sar</taxon>
        <taxon>Stramenopiles</taxon>
        <taxon>Ochrophyta</taxon>
        <taxon>Bacillariophyta</taxon>
        <taxon>Bacillariophyceae</taxon>
        <taxon>Bacillariophycidae</taxon>
        <taxon>Bacillariales</taxon>
        <taxon>Bacillariaceae</taxon>
        <taxon>Fragilariopsis</taxon>
    </lineage>
</organism>
<evidence type="ECO:0000313" key="2">
    <source>
        <dbReference type="Proteomes" id="UP000095751"/>
    </source>
</evidence>
<dbReference type="KEGG" id="fcy:FRACYDRAFT_166128"/>
<protein>
    <submittedName>
        <fullName evidence="1">Methylglyoxal synthase-like protein</fullName>
    </submittedName>
</protein>
<dbReference type="InterPro" id="IPR004363">
    <property type="entry name" value="Methylgl_synth"/>
</dbReference>
<dbReference type="GO" id="GO:0008929">
    <property type="term" value="F:methylglyoxal synthase activity"/>
    <property type="evidence" value="ECO:0007669"/>
    <property type="project" value="InterPro"/>
</dbReference>
<dbReference type="PANTHER" id="PTHR30492">
    <property type="entry name" value="METHYLGLYOXAL SYNTHASE"/>
    <property type="match status" value="1"/>
</dbReference>
<dbReference type="Proteomes" id="UP000095751">
    <property type="component" value="Unassembled WGS sequence"/>
</dbReference>
<dbReference type="GO" id="GO:0005829">
    <property type="term" value="C:cytosol"/>
    <property type="evidence" value="ECO:0007669"/>
    <property type="project" value="TreeGrafter"/>
</dbReference>
<dbReference type="InParanoid" id="A0A1E7FV30"/>
<dbReference type="InterPro" id="IPR036914">
    <property type="entry name" value="MGS-like_dom_sf"/>
</dbReference>
<gene>
    <name evidence="1" type="ORF">FRACYDRAFT_166128</name>
</gene>
<name>A0A1E7FV30_9STRA</name>
<dbReference type="EMBL" id="KV784353">
    <property type="protein sequence ID" value="OEU22002.1"/>
    <property type="molecule type" value="Genomic_DNA"/>
</dbReference>